<gene>
    <name evidence="2" type="ORF">D0Y65_016586</name>
</gene>
<dbReference type="Gene3D" id="3.40.50.1000">
    <property type="entry name" value="HAD superfamily/HAD-like"/>
    <property type="match status" value="1"/>
</dbReference>
<dbReference type="PANTHER" id="PTHR31284">
    <property type="entry name" value="ACID PHOSPHATASE-LIKE PROTEIN"/>
    <property type="match status" value="1"/>
</dbReference>
<evidence type="ECO:0000256" key="1">
    <source>
        <dbReference type="SAM" id="SignalP"/>
    </source>
</evidence>
<proteinExistence type="predicted"/>
<dbReference type="InterPro" id="IPR023214">
    <property type="entry name" value="HAD_sf"/>
</dbReference>
<organism evidence="2 3">
    <name type="scientific">Glycine soja</name>
    <name type="common">Wild soybean</name>
    <dbReference type="NCBI Taxonomy" id="3848"/>
    <lineage>
        <taxon>Eukaryota</taxon>
        <taxon>Viridiplantae</taxon>
        <taxon>Streptophyta</taxon>
        <taxon>Embryophyta</taxon>
        <taxon>Tracheophyta</taxon>
        <taxon>Spermatophyta</taxon>
        <taxon>Magnoliopsida</taxon>
        <taxon>eudicotyledons</taxon>
        <taxon>Gunneridae</taxon>
        <taxon>Pentapetalae</taxon>
        <taxon>rosids</taxon>
        <taxon>fabids</taxon>
        <taxon>Fabales</taxon>
        <taxon>Fabaceae</taxon>
        <taxon>Papilionoideae</taxon>
        <taxon>50 kb inversion clade</taxon>
        <taxon>NPAAA clade</taxon>
        <taxon>indigoferoid/millettioid clade</taxon>
        <taxon>Phaseoleae</taxon>
        <taxon>Glycine</taxon>
        <taxon>Glycine subgen. Soja</taxon>
    </lineage>
</organism>
<keyword evidence="1" id="KW-0732">Signal</keyword>
<name>A0A445JQV1_GLYSO</name>
<dbReference type="Proteomes" id="UP000289340">
    <property type="component" value="Chromosome 7"/>
</dbReference>
<reference evidence="2 3" key="1">
    <citation type="submission" date="2018-09" db="EMBL/GenBank/DDBJ databases">
        <title>A high-quality reference genome of wild soybean provides a powerful tool to mine soybean genomes.</title>
        <authorList>
            <person name="Xie M."/>
            <person name="Chung C.Y.L."/>
            <person name="Li M.-W."/>
            <person name="Wong F.-L."/>
            <person name="Chan T.-F."/>
            <person name="Lam H.-M."/>
        </authorList>
    </citation>
    <scope>NUCLEOTIDE SEQUENCE [LARGE SCALE GENOMIC DNA]</scope>
    <source>
        <strain evidence="3">cv. W05</strain>
        <tissue evidence="2">Hypocotyl of etiolated seedlings</tissue>
    </source>
</reference>
<accession>A0A445JQV1</accession>
<protein>
    <submittedName>
        <fullName evidence="2">Stem 28 kDa glycoprotein</fullName>
    </submittedName>
</protein>
<sequence>MKVLVFFVAIILVAWQCHGSDPLRMNTGQGGHYIPEVTNTDLTPKLFAVKLIFMLKPSISLPKTWIFDIDETTLSNIQYYADTGFGVEPYNATKFGEWVYLGKAPALPESLKI</sequence>
<evidence type="ECO:0000313" key="2">
    <source>
        <dbReference type="EMBL" id="RZC00853.1"/>
    </source>
</evidence>
<feature type="chain" id="PRO_5019127367" evidence="1">
    <location>
        <begin position="20"/>
        <end position="113"/>
    </location>
</feature>
<dbReference type="AlphaFoldDB" id="A0A445JQV1"/>
<dbReference type="Pfam" id="PF03767">
    <property type="entry name" value="Acid_phosphat_B"/>
    <property type="match status" value="1"/>
</dbReference>
<dbReference type="InterPro" id="IPR005519">
    <property type="entry name" value="Acid_phosphat_B-like"/>
</dbReference>
<feature type="signal peptide" evidence="1">
    <location>
        <begin position="1"/>
        <end position="19"/>
    </location>
</feature>
<dbReference type="EMBL" id="QZWG01000007">
    <property type="protein sequence ID" value="RZC00853.1"/>
    <property type="molecule type" value="Genomic_DNA"/>
</dbReference>
<comment type="caution">
    <text evidence="2">The sequence shown here is derived from an EMBL/GenBank/DDBJ whole genome shotgun (WGS) entry which is preliminary data.</text>
</comment>
<evidence type="ECO:0000313" key="3">
    <source>
        <dbReference type="Proteomes" id="UP000289340"/>
    </source>
</evidence>
<keyword evidence="3" id="KW-1185">Reference proteome</keyword>
<dbReference type="PANTHER" id="PTHR31284:SF19">
    <property type="entry name" value="VEGETATIVE STORAGE PROTEIN 1-RELATED"/>
    <property type="match status" value="1"/>
</dbReference>